<dbReference type="AlphaFoldDB" id="A0A840C724"/>
<gene>
    <name evidence="2" type="ORF">GGR17_000444</name>
</gene>
<protein>
    <submittedName>
        <fullName evidence="2">Uncharacterized protein</fullName>
    </submittedName>
</protein>
<keyword evidence="3" id="KW-1185">Reference proteome</keyword>
<feature type="chain" id="PRO_5033000006" evidence="1">
    <location>
        <begin position="28"/>
        <end position="451"/>
    </location>
</feature>
<dbReference type="RefSeq" id="WP_157445515.1">
    <property type="nucleotide sequence ID" value="NZ_JACIEQ010000001.1"/>
</dbReference>
<keyword evidence="1" id="KW-0732">Signal</keyword>
<sequence>MPMTAFRHLFICLALAALAQISGPARAAEITLDPATTFQTINGWEATADMVDTPHTPPWVRYREEMLDRLVSEVGINRVRLEIRAGAESSTGIVSDFISGKLPYNRWKSRRYETANDNGDPFSINWRGFDFAELDWHIENGVLPLMRRLQARGERLIVNLCYVAFRDGRYYHMEPEEYAELVLATYIHMRDTYGFVPDMWEVILEPDLSKNSWNGTDIGRAMAATAKRLRANGFSPAFVAPSVTDMRNALPYLDDIVAVPGAKEHMVEFSYHRYRGGGQKVLRDIAARGRELGIRTAMLEWWFGKATYKVLHNDLKNGEVSAWQGRVIEGHYDVENRDSAHPNLTLRPEIRYNLQYFRYIRHGARRIGATSDDPRNFDPLAFINTNGKYTVVVKAEKAGPVVLHGLPPGRYKLSYAVGSGSKELPDPAVVGTGAPLVTEIPGVGVLTIAGF</sequence>
<organism evidence="2 3">
    <name type="scientific">Actibacterium naphthalenivorans</name>
    <dbReference type="NCBI Taxonomy" id="1614693"/>
    <lineage>
        <taxon>Bacteria</taxon>
        <taxon>Pseudomonadati</taxon>
        <taxon>Pseudomonadota</taxon>
        <taxon>Alphaproteobacteria</taxon>
        <taxon>Rhodobacterales</taxon>
        <taxon>Roseobacteraceae</taxon>
        <taxon>Actibacterium</taxon>
    </lineage>
</organism>
<reference evidence="2" key="1">
    <citation type="submission" date="2020-08" db="EMBL/GenBank/DDBJ databases">
        <title>Genomic Encyclopedia of Type Strains, Phase IV (KMG-IV): sequencing the most valuable type-strain genomes for metagenomic binning, comparative biology and taxonomic classification.</title>
        <authorList>
            <person name="Goeker M."/>
        </authorList>
    </citation>
    <scope>NUCLEOTIDE SEQUENCE [LARGE SCALE GENOMIC DNA]</scope>
    <source>
        <strain evidence="2">DSM 105040</strain>
    </source>
</reference>
<evidence type="ECO:0000313" key="3">
    <source>
        <dbReference type="Proteomes" id="UP000585681"/>
    </source>
</evidence>
<name>A0A840C724_9RHOB</name>
<dbReference type="Proteomes" id="UP000585681">
    <property type="component" value="Unassembled WGS sequence"/>
</dbReference>
<dbReference type="Gene3D" id="3.20.20.80">
    <property type="entry name" value="Glycosidases"/>
    <property type="match status" value="1"/>
</dbReference>
<dbReference type="EMBL" id="JACIEQ010000001">
    <property type="protein sequence ID" value="MBB4020653.1"/>
    <property type="molecule type" value="Genomic_DNA"/>
</dbReference>
<accession>A0A840C724</accession>
<evidence type="ECO:0000313" key="2">
    <source>
        <dbReference type="EMBL" id="MBB4020653.1"/>
    </source>
</evidence>
<proteinExistence type="predicted"/>
<evidence type="ECO:0000256" key="1">
    <source>
        <dbReference type="SAM" id="SignalP"/>
    </source>
</evidence>
<comment type="caution">
    <text evidence="2">The sequence shown here is derived from an EMBL/GenBank/DDBJ whole genome shotgun (WGS) entry which is preliminary data.</text>
</comment>
<feature type="signal peptide" evidence="1">
    <location>
        <begin position="1"/>
        <end position="27"/>
    </location>
</feature>
<dbReference type="InterPro" id="IPR017853">
    <property type="entry name" value="GH"/>
</dbReference>
<dbReference type="SUPFAM" id="SSF51445">
    <property type="entry name" value="(Trans)glycosidases"/>
    <property type="match status" value="1"/>
</dbReference>